<dbReference type="EMBL" id="KI965157">
    <property type="protein sequence ID" value="EUC26752.1"/>
    <property type="molecule type" value="Genomic_DNA"/>
</dbReference>
<organism evidence="1 2">
    <name type="scientific">Cochliobolus carbonum (strain 26-R-13)</name>
    <name type="common">Maize leaf spot fungus</name>
    <name type="synonym">Bipolaris zeicola</name>
    <dbReference type="NCBI Taxonomy" id="930089"/>
    <lineage>
        <taxon>Eukaryota</taxon>
        <taxon>Fungi</taxon>
        <taxon>Dikarya</taxon>
        <taxon>Ascomycota</taxon>
        <taxon>Pezizomycotina</taxon>
        <taxon>Dothideomycetes</taxon>
        <taxon>Pleosporomycetidae</taxon>
        <taxon>Pleosporales</taxon>
        <taxon>Pleosporineae</taxon>
        <taxon>Pleosporaceae</taxon>
        <taxon>Bipolaris</taxon>
    </lineage>
</organism>
<dbReference type="HOGENOM" id="CLU_1304750_0_0_1"/>
<dbReference type="Proteomes" id="UP000053841">
    <property type="component" value="Unassembled WGS sequence"/>
</dbReference>
<dbReference type="OrthoDB" id="3694496at2759"/>
<protein>
    <submittedName>
        <fullName evidence="1">Uncharacterized protein</fullName>
    </submittedName>
</protein>
<evidence type="ECO:0000313" key="2">
    <source>
        <dbReference type="Proteomes" id="UP000053841"/>
    </source>
</evidence>
<evidence type="ECO:0000313" key="1">
    <source>
        <dbReference type="EMBL" id="EUC26752.1"/>
    </source>
</evidence>
<dbReference type="KEGG" id="bze:COCCADRAFT_42262"/>
<accession>W6XI60</accession>
<sequence length="193" mass="21843">MANRKYTAISQAKEARREYNILAQQRYREYVFNSCPFNVTQEHPLRASLAPLEHVTSIDQALNELLASIEDPCVQKSLQDPIARIDSRFKDLVNRVHRKEQLVMPTIHYSPHASAAVCNREHNMLADTIASLSTQVYRYRAHHMNLTEIKSLSAQLMQVAMFPKNIHTICDASTVISDCGFTSASSIPKVKSS</sequence>
<name>W6XI60_COCC2</name>
<reference evidence="1 2" key="1">
    <citation type="journal article" date="2013" name="PLoS Genet.">
        <title>Comparative genome structure, secondary metabolite, and effector coding capacity across Cochliobolus pathogens.</title>
        <authorList>
            <person name="Condon B.J."/>
            <person name="Leng Y."/>
            <person name="Wu D."/>
            <person name="Bushley K.E."/>
            <person name="Ohm R.A."/>
            <person name="Otillar R."/>
            <person name="Martin J."/>
            <person name="Schackwitz W."/>
            <person name="Grimwood J."/>
            <person name="MohdZainudin N."/>
            <person name="Xue C."/>
            <person name="Wang R."/>
            <person name="Manning V.A."/>
            <person name="Dhillon B."/>
            <person name="Tu Z.J."/>
            <person name="Steffenson B.J."/>
            <person name="Salamov A."/>
            <person name="Sun H."/>
            <person name="Lowry S."/>
            <person name="LaButti K."/>
            <person name="Han J."/>
            <person name="Copeland A."/>
            <person name="Lindquist E."/>
            <person name="Barry K."/>
            <person name="Schmutz J."/>
            <person name="Baker S.E."/>
            <person name="Ciuffetti L.M."/>
            <person name="Grigoriev I.V."/>
            <person name="Zhong S."/>
            <person name="Turgeon B.G."/>
        </authorList>
    </citation>
    <scope>NUCLEOTIDE SEQUENCE [LARGE SCALE GENOMIC DNA]</scope>
    <source>
        <strain evidence="1 2">26-R-13</strain>
    </source>
</reference>
<gene>
    <name evidence="1" type="ORF">COCCADRAFT_42262</name>
</gene>
<dbReference type="GeneID" id="19149673"/>
<dbReference type="RefSeq" id="XP_007718943.1">
    <property type="nucleotide sequence ID" value="XM_007720753.1"/>
</dbReference>
<dbReference type="AlphaFoldDB" id="W6XI60"/>
<keyword evidence="2" id="KW-1185">Reference proteome</keyword>
<proteinExistence type="predicted"/>